<proteinExistence type="predicted"/>
<accession>A0A6G9A951</accession>
<evidence type="ECO:0000313" key="1">
    <source>
        <dbReference type="EMBL" id="QIP08835.1"/>
    </source>
</evidence>
<dbReference type="EMBL" id="CP050066">
    <property type="protein sequence ID" value="QIP08835.1"/>
    <property type="molecule type" value="Genomic_DNA"/>
</dbReference>
<reference evidence="1 2" key="1">
    <citation type="journal article" date="2020" name="Int. J. Syst. Evol. Microbiol.">
        <title>Description and complete genome sequences of Bradyrhizobium symbiodeficiens sp. nov., a non-symbiotic bacterium associated with legumes native to Canada.</title>
        <authorList>
            <person name="Bromfield E.S.P."/>
            <person name="Cloutier S."/>
            <person name="Nguyen H.D.T."/>
        </authorList>
    </citation>
    <scope>NUCLEOTIDE SEQUENCE [LARGE SCALE GENOMIC DNA]</scope>
    <source>
        <strain evidence="1 2">101S1MB</strain>
    </source>
</reference>
<dbReference type="RefSeq" id="WP_166468797.1">
    <property type="nucleotide sequence ID" value="NZ_CP050066.2"/>
</dbReference>
<evidence type="ECO:0000313" key="2">
    <source>
        <dbReference type="Proteomes" id="UP000500895"/>
    </source>
</evidence>
<gene>
    <name evidence="1" type="ORF">HAV00_22365</name>
</gene>
<sequence>MEKFIARANVDHYLHLLKVPDISSHSRATITKLLIEQENKLGRENAQLEFAESRAATCRERADRQRRLMDSFLPGSDDWVQAERLFVNFEPLAQFVESFCHQMRRNVNDHPF</sequence>
<name>A0A6G9A951_9BRAD</name>
<organism evidence="1 2">
    <name type="scientific">Bradyrhizobium symbiodeficiens</name>
    <dbReference type="NCBI Taxonomy" id="1404367"/>
    <lineage>
        <taxon>Bacteria</taxon>
        <taxon>Pseudomonadati</taxon>
        <taxon>Pseudomonadota</taxon>
        <taxon>Alphaproteobacteria</taxon>
        <taxon>Hyphomicrobiales</taxon>
        <taxon>Nitrobacteraceae</taxon>
        <taxon>Bradyrhizobium</taxon>
    </lineage>
</organism>
<protein>
    <submittedName>
        <fullName evidence="1">Uncharacterized protein</fullName>
    </submittedName>
</protein>
<dbReference type="AlphaFoldDB" id="A0A6G9A951"/>
<dbReference type="Proteomes" id="UP000500895">
    <property type="component" value="Chromosome"/>
</dbReference>